<proteinExistence type="predicted"/>
<organism evidence="1 2">
    <name type="scientific">Pseudomonas petrae</name>
    <dbReference type="NCBI Taxonomy" id="2912190"/>
    <lineage>
        <taxon>Bacteria</taxon>
        <taxon>Pseudomonadati</taxon>
        <taxon>Pseudomonadota</taxon>
        <taxon>Gammaproteobacteria</taxon>
        <taxon>Pseudomonadales</taxon>
        <taxon>Pseudomonadaceae</taxon>
        <taxon>Pseudomonas</taxon>
    </lineage>
</organism>
<protein>
    <submittedName>
        <fullName evidence="1">Uncharacterized protein</fullName>
    </submittedName>
</protein>
<gene>
    <name evidence="1" type="ORF">L4G47_00170</name>
</gene>
<sequence>MFMTKLGSFNGDTWEDLCQLVFKSKYGSDGYQEMPASPGDFGIEGFTLATGRAFQCYCPDRIYPQDVLLSKQKIKISDDIDKLKKYSDDLSARLGSSKIKDWCFVSPEINHHKLLEHARVKEAEARAWDLGILHAEFTVHLHDADFYLKEINELRSLNGVAITLGTEPTALPALDQPIEIYEQHILRKTKLRVLNDAGATASSRVDRLYNITLKKFLEHDNFFNTLNNVSPTLYFRLVRLLSIFEQDVEIWQATWTGSSESLTEKITDKLKERILADLQPGVDQSLASQISHHTIARWLAACELDFE</sequence>
<evidence type="ECO:0000313" key="1">
    <source>
        <dbReference type="EMBL" id="MCF7540636.1"/>
    </source>
</evidence>
<comment type="caution">
    <text evidence="1">The sequence shown here is derived from an EMBL/GenBank/DDBJ whole genome shotgun (WGS) entry which is preliminary data.</text>
</comment>
<reference evidence="1" key="1">
    <citation type="submission" date="2022-01" db="EMBL/GenBank/DDBJ databases">
        <title>Pseudomonas sp. nov. isolated from Antarctic regolith.</title>
        <authorList>
            <person name="Novakova D."/>
            <person name="Sedlar K."/>
        </authorList>
    </citation>
    <scope>NUCLEOTIDE SEQUENCE</scope>
    <source>
        <strain evidence="1">P2647</strain>
    </source>
</reference>
<keyword evidence="2" id="KW-1185">Reference proteome</keyword>
<accession>A0ABS9I0V3</accession>
<name>A0ABS9I0V3_9PSED</name>
<dbReference type="Proteomes" id="UP001162905">
    <property type="component" value="Unassembled WGS sequence"/>
</dbReference>
<dbReference type="EMBL" id="JAKJXH010000001">
    <property type="protein sequence ID" value="MCF7540636.1"/>
    <property type="molecule type" value="Genomic_DNA"/>
</dbReference>
<evidence type="ECO:0000313" key="2">
    <source>
        <dbReference type="Proteomes" id="UP001162905"/>
    </source>
</evidence>
<dbReference type="RefSeq" id="WP_237249970.1">
    <property type="nucleotide sequence ID" value="NZ_JAKJXE010000011.1"/>
</dbReference>